<evidence type="ECO:0000256" key="3">
    <source>
        <dbReference type="ARBA" id="ARBA00022553"/>
    </source>
</evidence>
<feature type="compositionally biased region" description="Low complexity" evidence="11">
    <location>
        <begin position="612"/>
        <end position="621"/>
    </location>
</feature>
<evidence type="ECO:0000256" key="2">
    <source>
        <dbReference type="ARBA" id="ARBA00014415"/>
    </source>
</evidence>
<dbReference type="InterPro" id="IPR029048">
    <property type="entry name" value="HSP70_C_sf"/>
</dbReference>
<keyword evidence="10" id="KW-0175">Coiled coil</keyword>
<evidence type="ECO:0000256" key="4">
    <source>
        <dbReference type="ARBA" id="ARBA00022741"/>
    </source>
</evidence>
<dbReference type="HAMAP" id="MF_00332">
    <property type="entry name" value="DnaK"/>
    <property type="match status" value="1"/>
</dbReference>
<dbReference type="PROSITE" id="PS01036">
    <property type="entry name" value="HSP70_3"/>
    <property type="match status" value="1"/>
</dbReference>
<keyword evidence="4 8" id="KW-0547">Nucleotide-binding</keyword>
<keyword evidence="13" id="KW-1185">Reference proteome</keyword>
<keyword evidence="3 8" id="KW-0597">Phosphoprotein</keyword>
<accession>A0A517MVI4</accession>
<dbReference type="GO" id="GO:0005524">
    <property type="term" value="F:ATP binding"/>
    <property type="evidence" value="ECO:0007669"/>
    <property type="project" value="UniProtKB-UniRule"/>
</dbReference>
<dbReference type="InterPro" id="IPR013126">
    <property type="entry name" value="Hsp_70_fam"/>
</dbReference>
<comment type="similarity">
    <text evidence="1 8 9">Belongs to the heat shock protein 70 family.</text>
</comment>
<dbReference type="CDD" id="cd10234">
    <property type="entry name" value="ASKHA_NBD_HSP70_DnaK-like"/>
    <property type="match status" value="1"/>
</dbReference>
<dbReference type="Gene3D" id="3.90.640.10">
    <property type="entry name" value="Actin, Chain A, domain 4"/>
    <property type="match status" value="1"/>
</dbReference>
<dbReference type="EMBL" id="CP036263">
    <property type="protein sequence ID" value="QDS98891.1"/>
    <property type="molecule type" value="Genomic_DNA"/>
</dbReference>
<dbReference type="NCBIfam" id="TIGR02350">
    <property type="entry name" value="prok_dnaK"/>
    <property type="match status" value="1"/>
</dbReference>
<keyword evidence="7 8" id="KW-0143">Chaperone</keyword>
<dbReference type="InterPro" id="IPR012725">
    <property type="entry name" value="Chaperone_DnaK"/>
</dbReference>
<dbReference type="Proteomes" id="UP000319852">
    <property type="component" value="Chromosome"/>
</dbReference>
<evidence type="ECO:0000256" key="1">
    <source>
        <dbReference type="ARBA" id="ARBA00007381"/>
    </source>
</evidence>
<dbReference type="Pfam" id="PF00012">
    <property type="entry name" value="HSP70"/>
    <property type="match status" value="1"/>
</dbReference>
<dbReference type="InterPro" id="IPR029047">
    <property type="entry name" value="HSP70_peptide-bd_sf"/>
</dbReference>
<dbReference type="NCBIfam" id="NF003520">
    <property type="entry name" value="PRK05183.1"/>
    <property type="match status" value="1"/>
</dbReference>
<dbReference type="FunFam" id="3.30.420.40:FF:000004">
    <property type="entry name" value="Molecular chaperone DnaK"/>
    <property type="match status" value="1"/>
</dbReference>
<dbReference type="PANTHER" id="PTHR19375">
    <property type="entry name" value="HEAT SHOCK PROTEIN 70KDA"/>
    <property type="match status" value="1"/>
</dbReference>
<feature type="region of interest" description="Disordered" evidence="11">
    <location>
        <begin position="497"/>
        <end position="524"/>
    </location>
</feature>
<evidence type="ECO:0000256" key="5">
    <source>
        <dbReference type="ARBA" id="ARBA00022840"/>
    </source>
</evidence>
<dbReference type="InterPro" id="IPR018181">
    <property type="entry name" value="Heat_shock_70_CS"/>
</dbReference>
<evidence type="ECO:0000313" key="13">
    <source>
        <dbReference type="Proteomes" id="UP000319852"/>
    </source>
</evidence>
<dbReference type="KEGG" id="amob:HG15A2_21790"/>
<dbReference type="InterPro" id="IPR043129">
    <property type="entry name" value="ATPase_NBD"/>
</dbReference>
<dbReference type="OrthoDB" id="9766019at2"/>
<dbReference type="FunFam" id="3.90.640.10:FF:000003">
    <property type="entry name" value="Molecular chaperone DnaK"/>
    <property type="match status" value="1"/>
</dbReference>
<evidence type="ECO:0000256" key="11">
    <source>
        <dbReference type="SAM" id="MobiDB-lite"/>
    </source>
</evidence>
<name>A0A517MVI4_9BACT</name>
<dbReference type="GO" id="GO:0051082">
    <property type="term" value="F:unfolded protein binding"/>
    <property type="evidence" value="ECO:0007669"/>
    <property type="project" value="InterPro"/>
</dbReference>
<feature type="coiled-coil region" evidence="10">
    <location>
        <begin position="248"/>
        <end position="275"/>
    </location>
</feature>
<gene>
    <name evidence="8 12" type="primary">dnaK</name>
    <name evidence="12" type="ORF">HG15A2_21790</name>
</gene>
<feature type="modified residue" description="Phosphothreonine; by autocatalysis" evidence="8">
    <location>
        <position position="199"/>
    </location>
</feature>
<dbReference type="SUPFAM" id="SSF100934">
    <property type="entry name" value="Heat shock protein 70kD (HSP70), C-terminal subdomain"/>
    <property type="match status" value="1"/>
</dbReference>
<dbReference type="PROSITE" id="PS00329">
    <property type="entry name" value="HSP70_2"/>
    <property type="match status" value="1"/>
</dbReference>
<dbReference type="FunFam" id="2.60.34.10:FF:000014">
    <property type="entry name" value="Chaperone protein DnaK HSP70"/>
    <property type="match status" value="1"/>
</dbReference>
<dbReference type="FunFam" id="1.20.1270.10:FF:000001">
    <property type="entry name" value="Molecular chaperone DnaK"/>
    <property type="match status" value="1"/>
</dbReference>
<feature type="compositionally biased region" description="Basic and acidic residues" evidence="11">
    <location>
        <begin position="506"/>
        <end position="524"/>
    </location>
</feature>
<proteinExistence type="evidence at transcript level"/>
<dbReference type="Gene3D" id="3.30.420.40">
    <property type="match status" value="2"/>
</dbReference>
<feature type="compositionally biased region" description="Acidic residues" evidence="11">
    <location>
        <begin position="622"/>
        <end position="636"/>
    </location>
</feature>
<dbReference type="Gene3D" id="2.60.34.10">
    <property type="entry name" value="Substrate Binding Domain Of DNAk, Chain A, domain 1"/>
    <property type="match status" value="1"/>
</dbReference>
<dbReference type="SUPFAM" id="SSF53067">
    <property type="entry name" value="Actin-like ATPase domain"/>
    <property type="match status" value="2"/>
</dbReference>
<feature type="region of interest" description="Disordered" evidence="11">
    <location>
        <begin position="595"/>
        <end position="636"/>
    </location>
</feature>
<dbReference type="GO" id="GO:0140662">
    <property type="term" value="F:ATP-dependent protein folding chaperone"/>
    <property type="evidence" value="ECO:0007669"/>
    <property type="project" value="InterPro"/>
</dbReference>
<comment type="function">
    <text evidence="8">Acts as a chaperone.</text>
</comment>
<dbReference type="RefSeq" id="WP_145060172.1">
    <property type="nucleotide sequence ID" value="NZ_CP036263.1"/>
</dbReference>
<reference evidence="12 13" key="1">
    <citation type="submission" date="2019-02" db="EMBL/GenBank/DDBJ databases">
        <title>Deep-cultivation of Planctomycetes and their phenomic and genomic characterization uncovers novel biology.</title>
        <authorList>
            <person name="Wiegand S."/>
            <person name="Jogler M."/>
            <person name="Boedeker C."/>
            <person name="Pinto D."/>
            <person name="Vollmers J."/>
            <person name="Rivas-Marin E."/>
            <person name="Kohn T."/>
            <person name="Peeters S.H."/>
            <person name="Heuer A."/>
            <person name="Rast P."/>
            <person name="Oberbeckmann S."/>
            <person name="Bunk B."/>
            <person name="Jeske O."/>
            <person name="Meyerdierks A."/>
            <person name="Storesund J.E."/>
            <person name="Kallscheuer N."/>
            <person name="Luecker S."/>
            <person name="Lage O.M."/>
            <person name="Pohl T."/>
            <person name="Merkel B.J."/>
            <person name="Hornburger P."/>
            <person name="Mueller R.-W."/>
            <person name="Bruemmer F."/>
            <person name="Labrenz M."/>
            <person name="Spormann A.M."/>
            <person name="Op den Camp H."/>
            <person name="Overmann J."/>
            <person name="Amann R."/>
            <person name="Jetten M.S.M."/>
            <person name="Mascher T."/>
            <person name="Medema M.H."/>
            <person name="Devos D.P."/>
            <person name="Kaster A.-K."/>
            <person name="Ovreas L."/>
            <person name="Rohde M."/>
            <person name="Galperin M.Y."/>
            <person name="Jogler C."/>
        </authorList>
    </citation>
    <scope>NUCLEOTIDE SEQUENCE [LARGE SCALE GENOMIC DNA]</scope>
    <source>
        <strain evidence="12 13">HG15A2</strain>
    </source>
</reference>
<evidence type="ECO:0000256" key="9">
    <source>
        <dbReference type="RuleBase" id="RU003322"/>
    </source>
</evidence>
<keyword evidence="6 8" id="KW-0346">Stress response</keyword>
<evidence type="ECO:0000313" key="12">
    <source>
        <dbReference type="EMBL" id="QDS98891.1"/>
    </source>
</evidence>
<evidence type="ECO:0000256" key="6">
    <source>
        <dbReference type="ARBA" id="ARBA00023016"/>
    </source>
</evidence>
<sequence length="636" mass="68646">MAAGEKIIGIDLGTTNSVVAVMEGKEAKVIPNPEGNRLTPSVVAFTDKDEVLVGEPARRQAVTNPARTVYSVKRFMGRRHNEVASEEKMVPYKVVGGPEDYVKVGVDDKEYTPSEISAKTLRKLKESAEAYLGHKVNKAVITVPAYFNDAQRQATKDAGQIAGLEVARIINEPTAASLAYGLDKKTQEQICVFDLGGGTFDVSILEVADGVFRVISTNGDTHLGGDDFDEALINYVADEFKKEQGIDLRSDQMALQRLQEACEKAKKELSSAQSTDLNLPFITADASGPKHLQMNISRIQFEKLVDDLVERTRGPVIQALKDAKMDPKEIDEVVLVGGSTRIPAVQELVKDVFGKDPHKGVNPDEVVAIGAAIQGGVLSGEVQDILLLDVSPLSLGIETLGGVMTKLVEKNTTIPTERKQVFSTADDNQTAVTVRVFQGEREMCADNRLLGQFNLEGIPPAPRGVPQIEVKFDVDANGILNVSAKDLGTGTEQTVKIEQSSGLSEEEIKAMQEDGAAHAEEDKKKRELVEARNEGESRAYQLEKLIKEQGDNLKDDDKTALEAAIGKVREAAKGEDPAAIKTAISELEQASHAMSEALYKNTGDTAEAEGAPSPDETASSDTSDDDAIDAEFEVKS</sequence>
<dbReference type="PROSITE" id="PS00297">
    <property type="entry name" value="HSP70_1"/>
    <property type="match status" value="1"/>
</dbReference>
<protein>
    <recommendedName>
        <fullName evidence="2 8">Chaperone protein DnaK</fullName>
    </recommendedName>
    <alternativeName>
        <fullName evidence="8">HSP70</fullName>
    </alternativeName>
    <alternativeName>
        <fullName evidence="8">Heat shock 70 kDa protein</fullName>
    </alternativeName>
    <alternativeName>
        <fullName evidence="8">Heat shock protein 70</fullName>
    </alternativeName>
</protein>
<evidence type="ECO:0000256" key="8">
    <source>
        <dbReference type="HAMAP-Rule" id="MF_00332"/>
    </source>
</evidence>
<organism evidence="12 13">
    <name type="scientific">Adhaeretor mobilis</name>
    <dbReference type="NCBI Taxonomy" id="1930276"/>
    <lineage>
        <taxon>Bacteria</taxon>
        <taxon>Pseudomonadati</taxon>
        <taxon>Planctomycetota</taxon>
        <taxon>Planctomycetia</taxon>
        <taxon>Pirellulales</taxon>
        <taxon>Lacipirellulaceae</taxon>
        <taxon>Adhaeretor</taxon>
    </lineage>
</organism>
<evidence type="ECO:0000256" key="10">
    <source>
        <dbReference type="SAM" id="Coils"/>
    </source>
</evidence>
<dbReference type="Gene3D" id="1.20.1270.10">
    <property type="match status" value="1"/>
</dbReference>
<keyword evidence="5 8" id="KW-0067">ATP-binding</keyword>
<comment type="induction">
    <text evidence="8">By stress conditions e.g. heat shock.</text>
</comment>
<dbReference type="AlphaFoldDB" id="A0A517MVI4"/>
<dbReference type="SUPFAM" id="SSF100920">
    <property type="entry name" value="Heat shock protein 70kD (HSP70), peptide-binding domain"/>
    <property type="match status" value="1"/>
</dbReference>
<dbReference type="PRINTS" id="PR00301">
    <property type="entry name" value="HEATSHOCK70"/>
</dbReference>
<evidence type="ECO:0000256" key="7">
    <source>
        <dbReference type="ARBA" id="ARBA00023186"/>
    </source>
</evidence>
<dbReference type="NCBIfam" id="NF001413">
    <property type="entry name" value="PRK00290.1"/>
    <property type="match status" value="1"/>
</dbReference>